<dbReference type="EMBL" id="JBIMZQ010000011">
    <property type="protein sequence ID" value="KAL3668430.1"/>
    <property type="molecule type" value="Genomic_DNA"/>
</dbReference>
<keyword evidence="3" id="KW-1185">Reference proteome</keyword>
<proteinExistence type="predicted"/>
<dbReference type="PANTHER" id="PTHR19303:SF74">
    <property type="entry name" value="POGO TRANSPOSABLE ELEMENT WITH KRAB DOMAIN"/>
    <property type="match status" value="1"/>
</dbReference>
<evidence type="ECO:0000313" key="3">
    <source>
        <dbReference type="Proteomes" id="UP001632037"/>
    </source>
</evidence>
<feature type="domain" description="DDE-1" evidence="1">
    <location>
        <begin position="126"/>
        <end position="249"/>
    </location>
</feature>
<name>A0ABD3FNE2_9STRA</name>
<dbReference type="PANTHER" id="PTHR19303">
    <property type="entry name" value="TRANSPOSON"/>
    <property type="match status" value="1"/>
</dbReference>
<accession>A0ABD3FNE2</accession>
<organism evidence="2 3">
    <name type="scientific">Phytophthora oleae</name>
    <dbReference type="NCBI Taxonomy" id="2107226"/>
    <lineage>
        <taxon>Eukaryota</taxon>
        <taxon>Sar</taxon>
        <taxon>Stramenopiles</taxon>
        <taxon>Oomycota</taxon>
        <taxon>Peronosporomycetes</taxon>
        <taxon>Peronosporales</taxon>
        <taxon>Peronosporaceae</taxon>
        <taxon>Phytophthora</taxon>
    </lineage>
</organism>
<dbReference type="Pfam" id="PF03184">
    <property type="entry name" value="DDE_1"/>
    <property type="match status" value="1"/>
</dbReference>
<dbReference type="AlphaFoldDB" id="A0ABD3FNE2"/>
<comment type="caution">
    <text evidence="2">The sequence shown here is derived from an EMBL/GenBank/DDBJ whole genome shotgun (WGS) entry which is preliminary data.</text>
</comment>
<sequence>MCVGFNELHCIIRDAAEATATRPLTDEFPNDKWIQRWLARHPELSVRQVQLLDVKRASASTPDAVINYYKNLKKVLEKLDLLDKPERIWNCDETGIFLLGRGRERVICPKGLRANVQRSDDRENASIMACVSASGERMPPMYIFTGDRKAHWMEKEESQARCITSESSNINGKLVLDWLKWFESLLPPERPQLLVLDGHFAQIQIDVVKYGADRDVHLFILPGNTSHFLQPLDVAVFGPFKRFFEKALKSFLRQNGNKLPIKDDIAGIARDPLVKACCPDNAKNGFAKAGIFPLSLDVMMKAKFSIAAEGRRFDP</sequence>
<dbReference type="Proteomes" id="UP001632037">
    <property type="component" value="Unassembled WGS sequence"/>
</dbReference>
<dbReference type="InterPro" id="IPR004875">
    <property type="entry name" value="DDE_SF_endonuclease_dom"/>
</dbReference>
<evidence type="ECO:0000259" key="1">
    <source>
        <dbReference type="Pfam" id="PF03184"/>
    </source>
</evidence>
<gene>
    <name evidence="2" type="ORF">V7S43_019049</name>
</gene>
<evidence type="ECO:0000313" key="2">
    <source>
        <dbReference type="EMBL" id="KAL3668430.1"/>
    </source>
</evidence>
<protein>
    <recommendedName>
        <fullName evidence="1">DDE-1 domain-containing protein</fullName>
    </recommendedName>
</protein>
<dbReference type="InterPro" id="IPR050863">
    <property type="entry name" value="CenT-Element_Derived"/>
</dbReference>
<reference evidence="2 3" key="1">
    <citation type="submission" date="2024-09" db="EMBL/GenBank/DDBJ databases">
        <title>Genome sequencing and assembly of Phytophthora oleae, isolate VK10A, causative agent of rot of olive drupes.</title>
        <authorList>
            <person name="Conti Taguali S."/>
            <person name="Riolo M."/>
            <person name="La Spada F."/>
            <person name="Cacciola S.O."/>
            <person name="Dionisio G."/>
        </authorList>
    </citation>
    <scope>NUCLEOTIDE SEQUENCE [LARGE SCALE GENOMIC DNA]</scope>
    <source>
        <strain evidence="2 3">VK10A</strain>
    </source>
</reference>